<accession>A0AAW0RP00</accession>
<name>A0AAW0RP00_9HYPO</name>
<feature type="chain" id="PRO_5043317762" evidence="2">
    <location>
        <begin position="21"/>
        <end position="356"/>
    </location>
</feature>
<evidence type="ECO:0000313" key="3">
    <source>
        <dbReference type="EMBL" id="KAK8143566.1"/>
    </source>
</evidence>
<proteinExistence type="predicted"/>
<feature type="signal peptide" evidence="2">
    <location>
        <begin position="1"/>
        <end position="20"/>
    </location>
</feature>
<keyword evidence="2" id="KW-0732">Signal</keyword>
<dbReference type="Proteomes" id="UP001397290">
    <property type="component" value="Unassembled WGS sequence"/>
</dbReference>
<evidence type="ECO:0000256" key="2">
    <source>
        <dbReference type="SAM" id="SignalP"/>
    </source>
</evidence>
<keyword evidence="4" id="KW-1185">Reference proteome</keyword>
<organism evidence="3 4">
    <name type="scientific">Beauveria asiatica</name>
    <dbReference type="NCBI Taxonomy" id="1069075"/>
    <lineage>
        <taxon>Eukaryota</taxon>
        <taxon>Fungi</taxon>
        <taxon>Dikarya</taxon>
        <taxon>Ascomycota</taxon>
        <taxon>Pezizomycotina</taxon>
        <taxon>Sordariomycetes</taxon>
        <taxon>Hypocreomycetidae</taxon>
        <taxon>Hypocreales</taxon>
        <taxon>Cordycipitaceae</taxon>
        <taxon>Beauveria</taxon>
    </lineage>
</organism>
<evidence type="ECO:0000256" key="1">
    <source>
        <dbReference type="SAM" id="MobiDB-lite"/>
    </source>
</evidence>
<comment type="caution">
    <text evidence="3">The sequence shown here is derived from an EMBL/GenBank/DDBJ whole genome shotgun (WGS) entry which is preliminary data.</text>
</comment>
<gene>
    <name evidence="3" type="ORF">G3M48_007061</name>
</gene>
<evidence type="ECO:0000313" key="4">
    <source>
        <dbReference type="Proteomes" id="UP001397290"/>
    </source>
</evidence>
<protein>
    <submittedName>
        <fullName evidence="3">Uncharacterized protein</fullName>
    </submittedName>
</protein>
<dbReference type="EMBL" id="JAAHCF010000493">
    <property type="protein sequence ID" value="KAK8143566.1"/>
    <property type="molecule type" value="Genomic_DNA"/>
</dbReference>
<reference evidence="3 4" key="1">
    <citation type="submission" date="2020-02" db="EMBL/GenBank/DDBJ databases">
        <title>Comparative genomics of the hypocrealean fungal genus Beauvera.</title>
        <authorList>
            <person name="Showalter D.N."/>
            <person name="Bushley K.E."/>
            <person name="Rehner S.A."/>
        </authorList>
    </citation>
    <scope>NUCLEOTIDE SEQUENCE [LARGE SCALE GENOMIC DNA]</scope>
    <source>
        <strain evidence="3 4">ARSEF4384</strain>
    </source>
</reference>
<dbReference type="AlphaFoldDB" id="A0AAW0RP00"/>
<feature type="region of interest" description="Disordered" evidence="1">
    <location>
        <begin position="130"/>
        <end position="183"/>
    </location>
</feature>
<sequence>MRVNALSALSLVGLATTAAANQLDGRQQTTDEGSLGCFISIMALAEAIPTVPAALSVATGDCVPSSLTAAASSFNSDASVWYTSIVDAVSACPAWPSESKIPALETTAIVACTGGQPSSAATAAATTTSASGNAVVTSTNPTRSSTNSPSAAASGTSSATTSARSSAASGSASRSATTSSSQSANAAARETGVLFAAVAMAAFGAAALFLPARLESSAPGPSNAMCEKGWSCLTLVFSSITPCRVQTRTTDKLNKIKYLIIAAVACASLTADATVSPSTDVVAACRITIEDVFEGDDNDKRNFCGDIIGSNALDVSVQNAKLPGRSVASIRDKCGADNTLMSVCRNIAPATVVADE</sequence>